<keyword evidence="2" id="KW-0813">Transport</keyword>
<evidence type="ECO:0000313" key="4">
    <source>
        <dbReference type="EMBL" id="SDW89886.1"/>
    </source>
</evidence>
<proteinExistence type="inferred from homology"/>
<gene>
    <name evidence="4" type="ORF">SAMN05216495_10850</name>
</gene>
<name>A0A1H2XAU2_ACIFE</name>
<dbReference type="GO" id="GO:0015225">
    <property type="term" value="F:biotin transmembrane transporter activity"/>
    <property type="evidence" value="ECO:0007669"/>
    <property type="project" value="UniProtKB-UniRule"/>
</dbReference>
<feature type="transmembrane region" description="Helical" evidence="3">
    <location>
        <begin position="165"/>
        <end position="184"/>
    </location>
</feature>
<keyword evidence="2 3" id="KW-0472">Membrane</keyword>
<organism evidence="4 5">
    <name type="scientific">Acidaminococcus fermentans</name>
    <dbReference type="NCBI Taxonomy" id="905"/>
    <lineage>
        <taxon>Bacteria</taxon>
        <taxon>Bacillati</taxon>
        <taxon>Bacillota</taxon>
        <taxon>Negativicutes</taxon>
        <taxon>Acidaminococcales</taxon>
        <taxon>Acidaminococcaceae</taxon>
        <taxon>Acidaminococcus</taxon>
    </lineage>
</organism>
<dbReference type="GO" id="GO:0005886">
    <property type="term" value="C:plasma membrane"/>
    <property type="evidence" value="ECO:0007669"/>
    <property type="project" value="UniProtKB-SubCell"/>
</dbReference>
<comment type="caution">
    <text evidence="4">The sequence shown here is derived from an EMBL/GenBank/DDBJ whole genome shotgun (WGS) entry which is preliminary data.</text>
</comment>
<comment type="subcellular location">
    <subcellularLocation>
        <location evidence="2">Cell membrane</location>
        <topology evidence="2">Multi-pass membrane protein</topology>
    </subcellularLocation>
</comment>
<feature type="transmembrane region" description="Helical" evidence="3">
    <location>
        <begin position="47"/>
        <end position="66"/>
    </location>
</feature>
<dbReference type="Gene3D" id="1.10.1760.20">
    <property type="match status" value="1"/>
</dbReference>
<accession>A0A1H2XAU2</accession>
<keyword evidence="3" id="KW-0812">Transmembrane</keyword>
<dbReference type="PANTHER" id="PTHR34295:SF1">
    <property type="entry name" value="BIOTIN TRANSPORTER BIOY"/>
    <property type="match status" value="1"/>
</dbReference>
<dbReference type="OMA" id="FWPVPMT"/>
<reference evidence="4 5" key="1">
    <citation type="submission" date="2016-10" db="EMBL/GenBank/DDBJ databases">
        <authorList>
            <person name="Varghese N."/>
            <person name="Submissions S."/>
        </authorList>
    </citation>
    <scope>NUCLEOTIDE SEQUENCE [LARGE SCALE GENOMIC DNA]</scope>
    <source>
        <strain evidence="4 5">WCC6</strain>
    </source>
</reference>
<feature type="transmembrane region" description="Helical" evidence="3">
    <location>
        <begin position="21"/>
        <end position="41"/>
    </location>
</feature>
<evidence type="ECO:0000313" key="5">
    <source>
        <dbReference type="Proteomes" id="UP000182379"/>
    </source>
</evidence>
<protein>
    <recommendedName>
        <fullName evidence="2">Biotin transporter</fullName>
    </recommendedName>
</protein>
<keyword evidence="2" id="KW-1003">Cell membrane</keyword>
<comment type="similarity">
    <text evidence="1 2">Belongs to the BioY family.</text>
</comment>
<dbReference type="Pfam" id="PF02632">
    <property type="entry name" value="BioY"/>
    <property type="match status" value="1"/>
</dbReference>
<dbReference type="EMBL" id="FNOP01000008">
    <property type="protein sequence ID" value="SDW89886.1"/>
    <property type="molecule type" value="Genomic_DNA"/>
</dbReference>
<dbReference type="AlphaFoldDB" id="A0A1H2XAU2"/>
<evidence type="ECO:0000256" key="1">
    <source>
        <dbReference type="ARBA" id="ARBA00010692"/>
    </source>
</evidence>
<evidence type="ECO:0000256" key="3">
    <source>
        <dbReference type="SAM" id="Phobius"/>
    </source>
</evidence>
<dbReference type="PIRSF" id="PIRSF016661">
    <property type="entry name" value="BioY"/>
    <property type="match status" value="1"/>
</dbReference>
<dbReference type="InterPro" id="IPR003784">
    <property type="entry name" value="BioY"/>
</dbReference>
<sequence>MSEMRENLHPSAAAVTGQREQVRVMTASAVCVALLAVSAYISFPLPFTPAMVTALTIMVNLVAFVMKPKQAGIILGIYLLLGAVGVPVFVGGTSGLIKLIGPTGGFNLGFLVAAIAMSAVRGNSRSFKKLVAIGICVGMPIIYIGGCISMYAVAKVGVWKTLVMAVFPFLIGDTLKVVLAAFLANRLQRYGF</sequence>
<dbReference type="Proteomes" id="UP000182379">
    <property type="component" value="Unassembled WGS sequence"/>
</dbReference>
<evidence type="ECO:0000256" key="2">
    <source>
        <dbReference type="PIRNR" id="PIRNR016661"/>
    </source>
</evidence>
<keyword evidence="3" id="KW-1133">Transmembrane helix</keyword>
<feature type="transmembrane region" description="Helical" evidence="3">
    <location>
        <begin position="130"/>
        <end position="153"/>
    </location>
</feature>
<dbReference type="GeneID" id="88861648"/>
<dbReference type="PANTHER" id="PTHR34295">
    <property type="entry name" value="BIOTIN TRANSPORTER BIOY"/>
    <property type="match status" value="1"/>
</dbReference>
<feature type="transmembrane region" description="Helical" evidence="3">
    <location>
        <begin position="96"/>
        <end position="118"/>
    </location>
</feature>
<dbReference type="RefSeq" id="WP_012937770.1">
    <property type="nucleotide sequence ID" value="NZ_CALAKB010000026.1"/>
</dbReference>
<feature type="transmembrane region" description="Helical" evidence="3">
    <location>
        <begin position="73"/>
        <end position="90"/>
    </location>
</feature>